<reference evidence="1 2" key="1">
    <citation type="journal article" date="2007" name="Int. J. Syst. Evol. Microbiol.">
        <title>Halomonas saccharevitans sp. nov., Halomonas arcis sp. nov. and Halomonas subterranea sp. nov., halophilic bacteria isolated from hypersaline environments of China.</title>
        <authorList>
            <person name="Xu X.W."/>
            <person name="Wu Y.H."/>
            <person name="Zhou Z."/>
            <person name="Wang C.S."/>
            <person name="Zhou Y.G."/>
            <person name="Zhang H.B."/>
            <person name="Wang Y."/>
            <person name="Wu M."/>
        </authorList>
    </citation>
    <scope>NUCLEOTIDE SEQUENCE [LARGE SCALE GENOMIC DNA]</scope>
    <source>
        <strain evidence="1 2">TBZ3</strain>
    </source>
</reference>
<accession>A0A5R8MKX2</accession>
<keyword evidence="2" id="KW-1185">Reference proteome</keyword>
<proteinExistence type="predicted"/>
<dbReference type="AlphaFoldDB" id="A0A5R8MKX2"/>
<sequence>MAGERVSRARRATFLPSTRRIYFHIIWIAIGVRVSWPSHPDGTASYAAPVRRARSLPTASFRFRLATDTLAVQLMAPAIRVRRGLSPQVIQPTTTVDRIAPERRCVPCLAHHKNAHPGWAGAGVMLGHNQPISSLRTGS</sequence>
<name>A0A5R8MKX2_9GAMM</name>
<protein>
    <submittedName>
        <fullName evidence="1">Uncharacterized protein</fullName>
    </submittedName>
</protein>
<dbReference type="Proteomes" id="UP000306973">
    <property type="component" value="Unassembled WGS sequence"/>
</dbReference>
<comment type="caution">
    <text evidence="1">The sequence shown here is derived from an EMBL/GenBank/DDBJ whole genome shotgun (WGS) entry which is preliminary data.</text>
</comment>
<organism evidence="1 2">
    <name type="scientific">Halomonas urmiana</name>
    <dbReference type="NCBI Taxonomy" id="490901"/>
    <lineage>
        <taxon>Bacteria</taxon>
        <taxon>Pseudomonadati</taxon>
        <taxon>Pseudomonadota</taxon>
        <taxon>Gammaproteobacteria</taxon>
        <taxon>Oceanospirillales</taxon>
        <taxon>Halomonadaceae</taxon>
        <taxon>Halomonas</taxon>
    </lineage>
</organism>
<evidence type="ECO:0000313" key="2">
    <source>
        <dbReference type="Proteomes" id="UP000306973"/>
    </source>
</evidence>
<dbReference type="EMBL" id="VBUI01000004">
    <property type="protein sequence ID" value="TLF52778.1"/>
    <property type="molecule type" value="Genomic_DNA"/>
</dbReference>
<evidence type="ECO:0000313" key="1">
    <source>
        <dbReference type="EMBL" id="TLF52778.1"/>
    </source>
</evidence>
<gene>
    <name evidence="1" type="ORF">FEI13_03490</name>
</gene>